<dbReference type="EC" id="2.1.1.72" evidence="1"/>
<feature type="domain" description="TaqI-like C-terminal specificity" evidence="9">
    <location>
        <begin position="754"/>
        <end position="863"/>
    </location>
</feature>
<evidence type="ECO:0000259" key="9">
    <source>
        <dbReference type="Pfam" id="PF12950"/>
    </source>
</evidence>
<dbReference type="PROSITE" id="PS00092">
    <property type="entry name" value="N6_MTASE"/>
    <property type="match status" value="1"/>
</dbReference>
<evidence type="ECO:0000256" key="1">
    <source>
        <dbReference type="ARBA" id="ARBA00011900"/>
    </source>
</evidence>
<keyword evidence="4" id="KW-0949">S-adenosyl-L-methionine</keyword>
<dbReference type="PANTHER" id="PTHR33841:SF1">
    <property type="entry name" value="DNA METHYLTRANSFERASE A"/>
    <property type="match status" value="1"/>
</dbReference>
<dbReference type="GO" id="GO:0009007">
    <property type="term" value="F:site-specific DNA-methyltransferase (adenine-specific) activity"/>
    <property type="evidence" value="ECO:0007669"/>
    <property type="project" value="UniProtKB-EC"/>
</dbReference>
<keyword evidence="3" id="KW-0808">Transferase</keyword>
<name>A0A1G2KME2_9BACT</name>
<evidence type="ECO:0000256" key="4">
    <source>
        <dbReference type="ARBA" id="ARBA00022691"/>
    </source>
</evidence>
<dbReference type="Pfam" id="PF12950">
    <property type="entry name" value="TaqI_C"/>
    <property type="match status" value="1"/>
</dbReference>
<dbReference type="PANTHER" id="PTHR33841">
    <property type="entry name" value="DNA METHYLTRANSFERASE YEEA-RELATED"/>
    <property type="match status" value="1"/>
</dbReference>
<evidence type="ECO:0000256" key="5">
    <source>
        <dbReference type="ARBA" id="ARBA00022747"/>
    </source>
</evidence>
<dbReference type="PRINTS" id="PR00507">
    <property type="entry name" value="N12N6MTFRASE"/>
</dbReference>
<comment type="catalytic activity">
    <reaction evidence="7">
        <text>a 2'-deoxyadenosine in DNA + S-adenosyl-L-methionine = an N(6)-methyl-2'-deoxyadenosine in DNA + S-adenosyl-L-homocysteine + H(+)</text>
        <dbReference type="Rhea" id="RHEA:15197"/>
        <dbReference type="Rhea" id="RHEA-COMP:12418"/>
        <dbReference type="Rhea" id="RHEA-COMP:12419"/>
        <dbReference type="ChEBI" id="CHEBI:15378"/>
        <dbReference type="ChEBI" id="CHEBI:57856"/>
        <dbReference type="ChEBI" id="CHEBI:59789"/>
        <dbReference type="ChEBI" id="CHEBI:90615"/>
        <dbReference type="ChEBI" id="CHEBI:90616"/>
        <dbReference type="EC" id="2.1.1.72"/>
    </reaction>
</comment>
<evidence type="ECO:0000256" key="2">
    <source>
        <dbReference type="ARBA" id="ARBA00022603"/>
    </source>
</evidence>
<protein>
    <recommendedName>
        <fullName evidence="1">site-specific DNA-methyltransferase (adenine-specific)</fullName>
        <ecNumber evidence="1">2.1.1.72</ecNumber>
    </recommendedName>
</protein>
<dbReference type="GO" id="GO:0003677">
    <property type="term" value="F:DNA binding"/>
    <property type="evidence" value="ECO:0007669"/>
    <property type="project" value="UniProtKB-KW"/>
</dbReference>
<keyword evidence="6" id="KW-0238">DNA-binding</keyword>
<reference evidence="10 11" key="1">
    <citation type="journal article" date="2016" name="Nat. Commun.">
        <title>Thousands of microbial genomes shed light on interconnected biogeochemical processes in an aquifer system.</title>
        <authorList>
            <person name="Anantharaman K."/>
            <person name="Brown C.T."/>
            <person name="Hug L.A."/>
            <person name="Sharon I."/>
            <person name="Castelle C.J."/>
            <person name="Probst A.J."/>
            <person name="Thomas B.C."/>
            <person name="Singh A."/>
            <person name="Wilkins M.J."/>
            <person name="Karaoz U."/>
            <person name="Brodie E.L."/>
            <person name="Williams K.H."/>
            <person name="Hubbard S.S."/>
            <person name="Banfield J.F."/>
        </authorList>
    </citation>
    <scope>NUCLEOTIDE SEQUENCE [LARGE SCALE GENOMIC DNA]</scope>
</reference>
<dbReference type="STRING" id="1802271.A3C11_02870"/>
<evidence type="ECO:0000313" key="10">
    <source>
        <dbReference type="EMBL" id="OHA00576.1"/>
    </source>
</evidence>
<keyword evidence="5" id="KW-0680">Restriction system</keyword>
<dbReference type="InterPro" id="IPR050953">
    <property type="entry name" value="N4_N6_ade-DNA_methylase"/>
</dbReference>
<evidence type="ECO:0000259" key="8">
    <source>
        <dbReference type="Pfam" id="PF07669"/>
    </source>
</evidence>
<dbReference type="InterPro" id="IPR011639">
    <property type="entry name" value="MethylTrfase_TaqI-like_dom"/>
</dbReference>
<dbReference type="GO" id="GO:0032259">
    <property type="term" value="P:methylation"/>
    <property type="evidence" value="ECO:0007669"/>
    <property type="project" value="UniProtKB-KW"/>
</dbReference>
<proteinExistence type="predicted"/>
<dbReference type="GO" id="GO:0009307">
    <property type="term" value="P:DNA restriction-modification system"/>
    <property type="evidence" value="ECO:0007669"/>
    <property type="project" value="UniProtKB-KW"/>
</dbReference>
<feature type="domain" description="Type II methyltransferase M.TaqI-like" evidence="8">
    <location>
        <begin position="423"/>
        <end position="593"/>
    </location>
</feature>
<evidence type="ECO:0000256" key="7">
    <source>
        <dbReference type="ARBA" id="ARBA00047942"/>
    </source>
</evidence>
<keyword evidence="2" id="KW-0489">Methyltransferase</keyword>
<dbReference type="EMBL" id="MHQJ01000042">
    <property type="protein sequence ID" value="OHA00576.1"/>
    <property type="molecule type" value="Genomic_DNA"/>
</dbReference>
<evidence type="ECO:0000313" key="11">
    <source>
        <dbReference type="Proteomes" id="UP000177362"/>
    </source>
</evidence>
<sequence>MKEEAKQKIAKLVEKYEAVERAGRIRSYTEEETKKDFILPLFEALGWGVYEKKEVSAEESQSGGRVDYGFYLDSRIKFYLEAKPLKSDIHEEEYAKQAIRYSWNKGVTWAVLTNFETIKLFNAGGLSQYLGDKLIFGISCADYLKDFDRLWLLSKEAFEKSLLDTEAEKIGKKLQKVSVGDSLYKDLQLCRKILTDDLAKCNDELKKDKDLLDEGVQKILDRLIFIRVAEDRGVEQKTLIPLVREWESTKGGTPLYTSMISKFRELDDIYDSNLFSPHPFEKWEEFGGATEKVIDILYGKKGYYEYDFKVMPADVLGHVYESYLGYRLSQSRKGLTLDKDATKRKEQGIYYTPTFIVDYIVRNALKPVLDACTSIHDLKEIKVLDPACGSGSFLLKALEVINEKYKEFGDSGKEETKLGILLENIYGVDLDEQAVEITRLNLLISALDSRVKLPPLKNIKNGNSLISGTDEELYKQFGKNWRDKKPFNWREEFPEVFKQGGFDVIIGNPPYIKEFVNKDAFDGLHSNPYYQGKMDIWTMFACICIDLLKDTGLMSFIAPNNWISNAGASIFRDKVLKDGELRTFIDFGDYKIFEQAGIQTMVFVFEKKEPNKQYSVEYFKVADKNLAEDKLTANMLNRTRKVEIEPGKLIGKNIAFSSSEFNSILYKLENKKNFELDEQEVGQGIVAAPDKYFIVKEVGSYNKNERDFLKPFYTASGRYKSGKSENYIFYICDKNFGNKKLGDYPNIERHFERFEKNLKEAKKKYGTPDKAYFYLHRERNEDFFSRGPKIVCGIRVSSPSFFYTEEPYYGSRALNLIKTNRINLKYLTGILNSKVSFFWLKNKGKQLGDLMQVDKGPLLAIPIYRGDEKQQREVATLVDNMLSLNKELHEKSQDSEKWRRIKTEIERTDQKIDDEIYKIYELTEDEIRVVEQGT</sequence>
<dbReference type="Pfam" id="PF07669">
    <property type="entry name" value="Eco57I"/>
    <property type="match status" value="1"/>
</dbReference>
<dbReference type="InterPro" id="IPR002052">
    <property type="entry name" value="DNA_methylase_N6_adenine_CS"/>
</dbReference>
<dbReference type="AlphaFoldDB" id="A0A1G2KME2"/>
<dbReference type="Proteomes" id="UP000177362">
    <property type="component" value="Unassembled WGS sequence"/>
</dbReference>
<gene>
    <name evidence="10" type="ORF">A3C11_02870</name>
</gene>
<organism evidence="10 11">
    <name type="scientific">Candidatus Sungbacteria bacterium RIFCSPHIGHO2_02_FULL_49_12</name>
    <dbReference type="NCBI Taxonomy" id="1802271"/>
    <lineage>
        <taxon>Bacteria</taxon>
        <taxon>Candidatus Sungiibacteriota</taxon>
    </lineage>
</organism>
<dbReference type="InterPro" id="IPR025931">
    <property type="entry name" value="TaqI_C"/>
</dbReference>
<evidence type="ECO:0000256" key="3">
    <source>
        <dbReference type="ARBA" id="ARBA00022679"/>
    </source>
</evidence>
<accession>A0A1G2KME2</accession>
<dbReference type="Gene3D" id="3.40.50.150">
    <property type="entry name" value="Vaccinia Virus protein VP39"/>
    <property type="match status" value="1"/>
</dbReference>
<dbReference type="SUPFAM" id="SSF53335">
    <property type="entry name" value="S-adenosyl-L-methionine-dependent methyltransferases"/>
    <property type="match status" value="1"/>
</dbReference>
<comment type="caution">
    <text evidence="10">The sequence shown here is derived from an EMBL/GenBank/DDBJ whole genome shotgun (WGS) entry which is preliminary data.</text>
</comment>
<evidence type="ECO:0000256" key="6">
    <source>
        <dbReference type="ARBA" id="ARBA00023125"/>
    </source>
</evidence>
<dbReference type="InterPro" id="IPR029063">
    <property type="entry name" value="SAM-dependent_MTases_sf"/>
</dbReference>